<feature type="region of interest" description="Disordered" evidence="1">
    <location>
        <begin position="473"/>
        <end position="576"/>
    </location>
</feature>
<feature type="region of interest" description="Disordered" evidence="1">
    <location>
        <begin position="1"/>
        <end position="26"/>
    </location>
</feature>
<proteinExistence type="predicted"/>
<keyword evidence="3" id="KW-1185">Reference proteome</keyword>
<feature type="compositionally biased region" description="Basic residues" evidence="1">
    <location>
        <begin position="173"/>
        <end position="186"/>
    </location>
</feature>
<dbReference type="EMBL" id="JAINDJ010000008">
    <property type="protein sequence ID" value="KAG9440375.1"/>
    <property type="molecule type" value="Genomic_DNA"/>
</dbReference>
<evidence type="ECO:0000313" key="2">
    <source>
        <dbReference type="EMBL" id="KAG9440375.1"/>
    </source>
</evidence>
<feature type="region of interest" description="Disordered" evidence="1">
    <location>
        <begin position="136"/>
        <end position="215"/>
    </location>
</feature>
<gene>
    <name evidence="2" type="ORF">H6P81_020540</name>
</gene>
<sequence>MATYARSESSTTEGTGDRGRGTPGPPAVTVRCEFEWGSAPRASECIYVTAIVILVENRRIIKRNGRYLGMTAVPYLRKFDLPTSLFKTERGSTRDGVAAEAEAAAPCAVRLLPRSGPHQPLSAARETDRFQGRARHLLHQRSHRGEDAESRRRRHRRQRPDPGRNRAPPVRVLLRRLGPRQHRPGRLHGQPQNRGSAGGQGPHRKAGGGRSARVVRRQQSLRAVGSGRGGGAGHPQRDPLGPVLRRFLNVLPLLPLPGDVPEFRRVVGGLLAEVTQHAGTPVPGPPEFHAPVEPVQEPDPGHLRPDRERLEGLVGARRVVRGAGEADPGIADVVGGVVPRQAPPRGSPVQARPQRVDPRLRRHVESRRGVRRVAGLAAAGVGGLRLVRERGDPVAGADGGGGPRDTRLREAVLVGGEGRRAEGPAGGVRGGDGPEGYGGAVESSGKGALAPLRGLLRDPLRLELDHGEPELRRARRRFPAVGGPDHRRQVPRGRVRRRGPARGRGGRSGRVQGGSDPGDRRAAGRAQVGRDQGRVHEVEGEGGGRRVRRRLLRDQRPGVRGGYQARETKRRGRSRIAPRRWRLRVETRERDDEGGPHLRLDRETRDHARDFLSGFSLEE</sequence>
<reference evidence="2 3" key="1">
    <citation type="submission" date="2021-07" db="EMBL/GenBank/DDBJ databases">
        <title>The Aristolochia fimbriata genome: insights into angiosperm evolution, floral development and chemical biosynthesis.</title>
        <authorList>
            <person name="Jiao Y."/>
        </authorList>
    </citation>
    <scope>NUCLEOTIDE SEQUENCE [LARGE SCALE GENOMIC DNA]</scope>
    <source>
        <strain evidence="2">IBCAS-2021</strain>
        <tissue evidence="2">Leaf</tissue>
    </source>
</reference>
<evidence type="ECO:0000256" key="1">
    <source>
        <dbReference type="SAM" id="MobiDB-lite"/>
    </source>
</evidence>
<protein>
    <submittedName>
        <fullName evidence="2">Uncharacterized protein</fullName>
    </submittedName>
</protein>
<comment type="caution">
    <text evidence="2">The sequence shown here is derived from an EMBL/GenBank/DDBJ whole genome shotgun (WGS) entry which is preliminary data.</text>
</comment>
<feature type="compositionally biased region" description="Basic residues" evidence="1">
    <location>
        <begin position="489"/>
        <end position="507"/>
    </location>
</feature>
<feature type="compositionally biased region" description="Basic and acidic residues" evidence="1">
    <location>
        <begin position="531"/>
        <end position="544"/>
    </location>
</feature>
<name>A0AAV7DUN8_ARIFI</name>
<accession>A0AAV7DUN8</accession>
<dbReference type="AlphaFoldDB" id="A0AAV7DUN8"/>
<evidence type="ECO:0000313" key="3">
    <source>
        <dbReference type="Proteomes" id="UP000825729"/>
    </source>
</evidence>
<feature type="compositionally biased region" description="Low complexity" evidence="1">
    <location>
        <begin position="1"/>
        <end position="14"/>
    </location>
</feature>
<organism evidence="2 3">
    <name type="scientific">Aristolochia fimbriata</name>
    <name type="common">White veined hardy Dutchman's pipe vine</name>
    <dbReference type="NCBI Taxonomy" id="158543"/>
    <lineage>
        <taxon>Eukaryota</taxon>
        <taxon>Viridiplantae</taxon>
        <taxon>Streptophyta</taxon>
        <taxon>Embryophyta</taxon>
        <taxon>Tracheophyta</taxon>
        <taxon>Spermatophyta</taxon>
        <taxon>Magnoliopsida</taxon>
        <taxon>Magnoliidae</taxon>
        <taxon>Piperales</taxon>
        <taxon>Aristolochiaceae</taxon>
        <taxon>Aristolochia</taxon>
    </lineage>
</organism>
<dbReference type="Proteomes" id="UP000825729">
    <property type="component" value="Unassembled WGS sequence"/>
</dbReference>